<dbReference type="EMBL" id="ACHA02000012">
    <property type="protein sequence ID" value="EFK57004.1"/>
    <property type="molecule type" value="Genomic_DNA"/>
</dbReference>
<name>D7VTA3_SPHSI</name>
<sequence length="49" mass="5942">MNKFLTLIFYLPHLWKIVTDLYPKTDFSLISNLYRHFFAIENQSRFTSA</sequence>
<evidence type="ECO:0000313" key="1">
    <source>
        <dbReference type="EMBL" id="EFK57004.1"/>
    </source>
</evidence>
<accession>D7VTA3</accession>
<reference evidence="1" key="1">
    <citation type="submission" date="2010-07" db="EMBL/GenBank/DDBJ databases">
        <authorList>
            <person name="Muzny D."/>
            <person name="Qin X."/>
            <person name="Buhay C."/>
            <person name="Dugan-Rocha S."/>
            <person name="Ding Y."/>
            <person name="Chen G."/>
            <person name="Hawes A."/>
            <person name="Holder M."/>
            <person name="Jhangiani S."/>
            <person name="Johnson A."/>
            <person name="Khan Z."/>
            <person name="Li Z."/>
            <person name="Liu W."/>
            <person name="Liu X."/>
            <person name="Perez L."/>
            <person name="Shen H."/>
            <person name="Wang Q."/>
            <person name="Watt J."/>
            <person name="Xi L."/>
            <person name="Xin Y."/>
            <person name="Zhou J."/>
            <person name="Deng J."/>
            <person name="Jiang H."/>
            <person name="Liu Y."/>
            <person name="Qu J."/>
            <person name="Song X.-Z."/>
            <person name="Zhang L."/>
            <person name="Villasana D."/>
            <person name="Johnson A."/>
            <person name="Liu J."/>
            <person name="Liyanage D."/>
            <person name="Lorensuhewa L."/>
            <person name="Robinson T."/>
            <person name="Song A."/>
            <person name="Song B.-B."/>
            <person name="Dinh H."/>
            <person name="Thornton R."/>
            <person name="Coyle M."/>
            <person name="Francisco L."/>
            <person name="Jackson L."/>
            <person name="Javaid M."/>
            <person name="Korchina V."/>
            <person name="Kovar C."/>
            <person name="Mata R."/>
            <person name="Mathew T."/>
            <person name="Ngo R."/>
            <person name="Nguyen L."/>
            <person name="Nguyen N."/>
            <person name="Okwuonu G."/>
            <person name="Ongeri F."/>
            <person name="Pham C."/>
            <person name="Simmons D."/>
            <person name="Wilczek-Boney K."/>
            <person name="Hale W."/>
            <person name="Jakkamsetti A."/>
            <person name="Pham P."/>
            <person name="Ruth R."/>
            <person name="San Lucas F."/>
            <person name="Warren J."/>
            <person name="Zhang J."/>
            <person name="Zhao Z."/>
            <person name="Zhou C."/>
            <person name="Zhu D."/>
            <person name="Lee S."/>
            <person name="Bess C."/>
            <person name="Blankenburg K."/>
            <person name="Forbes L."/>
            <person name="Fu Q."/>
            <person name="Gubbala S."/>
            <person name="Hirani K."/>
            <person name="Jayaseelan J.C."/>
            <person name="Lara F."/>
            <person name="Munidasa M."/>
            <person name="Palculict T."/>
            <person name="Patil S."/>
            <person name="Pu L.-L."/>
            <person name="Saada N."/>
            <person name="Tang L."/>
            <person name="Weissenberger G."/>
            <person name="Zhu Y."/>
            <person name="Hemphill L."/>
            <person name="Shang Y."/>
            <person name="Youmans B."/>
            <person name="Ayvaz T."/>
            <person name="Ross M."/>
            <person name="Santibanez J."/>
            <person name="Aqrawi P."/>
            <person name="Gross S."/>
            <person name="Joshi V."/>
            <person name="Fowler G."/>
            <person name="Nazareth L."/>
            <person name="Reid J."/>
            <person name="Worley K."/>
            <person name="Petrosino J."/>
            <person name="Highlander S."/>
            <person name="Gibbs R."/>
        </authorList>
    </citation>
    <scope>NUCLEOTIDE SEQUENCE [LARGE SCALE GENOMIC DNA]</scope>
    <source>
        <strain evidence="1">ATCC 33861</strain>
    </source>
</reference>
<dbReference type="HOGENOM" id="CLU_3140830_0_0_10"/>
<evidence type="ECO:0000313" key="2">
    <source>
        <dbReference type="Proteomes" id="UP000006258"/>
    </source>
</evidence>
<gene>
    <name evidence="1" type="ORF">HMPREF0766_14207</name>
</gene>
<dbReference type="Proteomes" id="UP000006258">
    <property type="component" value="Unassembled WGS sequence"/>
</dbReference>
<dbReference type="AlphaFoldDB" id="D7VTA3"/>
<keyword evidence="2" id="KW-1185">Reference proteome</keyword>
<proteinExistence type="predicted"/>
<comment type="caution">
    <text evidence="1">The sequence shown here is derived from an EMBL/GenBank/DDBJ whole genome shotgun (WGS) entry which is preliminary data.</text>
</comment>
<organism evidence="1 2">
    <name type="scientific">Sphingobacterium spiritivorum ATCC 33861</name>
    <dbReference type="NCBI Taxonomy" id="525373"/>
    <lineage>
        <taxon>Bacteria</taxon>
        <taxon>Pseudomonadati</taxon>
        <taxon>Bacteroidota</taxon>
        <taxon>Sphingobacteriia</taxon>
        <taxon>Sphingobacteriales</taxon>
        <taxon>Sphingobacteriaceae</taxon>
        <taxon>Sphingobacterium</taxon>
    </lineage>
</organism>
<protein>
    <submittedName>
        <fullName evidence="1">Uncharacterized protein</fullName>
    </submittedName>
</protein>